<gene>
    <name evidence="2" type="ORF">A3K49_02335</name>
</gene>
<accession>A0A1F4T541</accession>
<proteinExistence type="predicted"/>
<comment type="caution">
    <text evidence="2">The sequence shown here is derived from an EMBL/GenBank/DDBJ whole genome shotgun (WGS) entry which is preliminary data.</text>
</comment>
<feature type="chain" id="PRO_5009514460" description="Desulfoferrodoxin ferrous iron-binding domain-containing protein" evidence="1">
    <location>
        <begin position="21"/>
        <end position="112"/>
    </location>
</feature>
<dbReference type="Proteomes" id="UP000178602">
    <property type="component" value="Unassembled WGS sequence"/>
</dbReference>
<evidence type="ECO:0008006" key="4">
    <source>
        <dbReference type="Google" id="ProtNLM"/>
    </source>
</evidence>
<sequence>MKKLALLLALLLLTASASLAHQPEKIEIKLTGKRLIVNALHGTKKVDAHYVKSFIVKLDGKKIIEQNYSLQTPLGQIAIYEIPELAGKHSTLTVSATCSIYGTKTEVLELNK</sequence>
<dbReference type="AlphaFoldDB" id="A0A1F4T541"/>
<dbReference type="EMBL" id="MEUG01000001">
    <property type="protein sequence ID" value="OGC27828.1"/>
    <property type="molecule type" value="Genomic_DNA"/>
</dbReference>
<organism evidence="2 3">
    <name type="scientific">candidate division WOR-1 bacterium RIFOXYC12_FULL_54_18</name>
    <dbReference type="NCBI Taxonomy" id="1802584"/>
    <lineage>
        <taxon>Bacteria</taxon>
        <taxon>Bacillati</taxon>
        <taxon>Saganbacteria</taxon>
    </lineage>
</organism>
<evidence type="ECO:0000256" key="1">
    <source>
        <dbReference type="SAM" id="SignalP"/>
    </source>
</evidence>
<evidence type="ECO:0000313" key="2">
    <source>
        <dbReference type="EMBL" id="OGC27828.1"/>
    </source>
</evidence>
<keyword evidence="1" id="KW-0732">Signal</keyword>
<feature type="signal peptide" evidence="1">
    <location>
        <begin position="1"/>
        <end position="20"/>
    </location>
</feature>
<protein>
    <recommendedName>
        <fullName evidence="4">Desulfoferrodoxin ferrous iron-binding domain-containing protein</fullName>
    </recommendedName>
</protein>
<evidence type="ECO:0000313" key="3">
    <source>
        <dbReference type="Proteomes" id="UP000178602"/>
    </source>
</evidence>
<name>A0A1F4T541_UNCSA</name>
<reference evidence="2 3" key="1">
    <citation type="journal article" date="2016" name="Nat. Commun.">
        <title>Thousands of microbial genomes shed light on interconnected biogeochemical processes in an aquifer system.</title>
        <authorList>
            <person name="Anantharaman K."/>
            <person name="Brown C.T."/>
            <person name="Hug L.A."/>
            <person name="Sharon I."/>
            <person name="Castelle C.J."/>
            <person name="Probst A.J."/>
            <person name="Thomas B.C."/>
            <person name="Singh A."/>
            <person name="Wilkins M.J."/>
            <person name="Karaoz U."/>
            <person name="Brodie E.L."/>
            <person name="Williams K.H."/>
            <person name="Hubbard S.S."/>
            <person name="Banfield J.F."/>
        </authorList>
    </citation>
    <scope>NUCLEOTIDE SEQUENCE [LARGE SCALE GENOMIC DNA]</scope>
</reference>